<gene>
    <name evidence="4" type="ORF">JY572_02815</name>
</gene>
<accession>A0ABX7N8F0</accession>
<dbReference type="InterPro" id="IPR008278">
    <property type="entry name" value="4-PPantetheinyl_Trfase_dom"/>
</dbReference>
<protein>
    <submittedName>
        <fullName evidence="4">4'-phosphopantetheinyl transferase superfamily protein</fullName>
    </submittedName>
</protein>
<evidence type="ECO:0000256" key="2">
    <source>
        <dbReference type="ARBA" id="ARBA00022679"/>
    </source>
</evidence>
<reference evidence="4 5" key="1">
    <citation type="submission" date="2021-02" db="EMBL/GenBank/DDBJ databases">
        <title>De Novo genome assembly of isolated myxobacteria.</title>
        <authorList>
            <person name="Stevens D.C."/>
        </authorList>
    </citation>
    <scope>NUCLEOTIDE SEQUENCE [LARGE SCALE GENOMIC DNA]</scope>
    <source>
        <strain evidence="4 5">SCHIC003</strain>
    </source>
</reference>
<comment type="similarity">
    <text evidence="1">Belongs to the P-Pant transferase superfamily. Gsp/Sfp/HetI/AcpT family.</text>
</comment>
<name>A0ABX7N8F0_9BACT</name>
<dbReference type="Pfam" id="PF01648">
    <property type="entry name" value="ACPS"/>
    <property type="match status" value="1"/>
</dbReference>
<dbReference type="PANTHER" id="PTHR12215:SF10">
    <property type="entry name" value="L-AMINOADIPATE-SEMIALDEHYDE DEHYDROGENASE-PHOSPHOPANTETHEINYL TRANSFERASE"/>
    <property type="match status" value="1"/>
</dbReference>
<feature type="domain" description="4'-phosphopantetheinyl transferase" evidence="3">
    <location>
        <begin position="139"/>
        <end position="215"/>
    </location>
</feature>
<dbReference type="RefSeq" id="WP_206716777.1">
    <property type="nucleotide sequence ID" value="NZ_CP071091.1"/>
</dbReference>
<dbReference type="SUPFAM" id="SSF56214">
    <property type="entry name" value="4'-phosphopantetheinyl transferase"/>
    <property type="match status" value="2"/>
</dbReference>
<evidence type="ECO:0000256" key="1">
    <source>
        <dbReference type="ARBA" id="ARBA00010990"/>
    </source>
</evidence>
<dbReference type="Gene3D" id="3.90.470.20">
    <property type="entry name" value="4'-phosphopantetheinyl transferase domain"/>
    <property type="match status" value="2"/>
</dbReference>
<evidence type="ECO:0000313" key="5">
    <source>
        <dbReference type="Proteomes" id="UP000663090"/>
    </source>
</evidence>
<keyword evidence="2 4" id="KW-0808">Transferase</keyword>
<dbReference type="InterPro" id="IPR037143">
    <property type="entry name" value="4-PPantetheinyl_Trfase_dom_sf"/>
</dbReference>
<dbReference type="PANTHER" id="PTHR12215">
    <property type="entry name" value="PHOSPHOPANTETHEINE TRANSFERASE"/>
    <property type="match status" value="1"/>
</dbReference>
<dbReference type="GO" id="GO:0016740">
    <property type="term" value="F:transferase activity"/>
    <property type="evidence" value="ECO:0007669"/>
    <property type="project" value="UniProtKB-KW"/>
</dbReference>
<evidence type="ECO:0000259" key="3">
    <source>
        <dbReference type="Pfam" id="PF01648"/>
    </source>
</evidence>
<keyword evidence="5" id="KW-1185">Reference proteome</keyword>
<dbReference type="InterPro" id="IPR050559">
    <property type="entry name" value="P-Pant_transferase_sf"/>
</dbReference>
<evidence type="ECO:0000313" key="4">
    <source>
        <dbReference type="EMBL" id="QSQ15035.1"/>
    </source>
</evidence>
<sequence>MNPPDFSVEVVKVGLPGGQRITVAVVPLSSVRRAWPLQPDGPISRVLTPAEIAASGMHGVLERRLAHLAGRVAAKLALLSHLRGQGYFLEARELGLTQMMAGPQEGRPVAQLPMGVPACDVSISHSHGLALGVVASGGRVGVDLERVAPRSAAFQEEAFTDVERAWLEQQARVEGRTLDEMSSLGWCLKEALVKCSGQGLRAALQHVTFDGWTVTGDRHIHLAPLTEAPDAFVRLVHLNVPGAMDAGVTGLLVLGQGYALAVLHDAREDHPWMVDARRPVVREASR</sequence>
<dbReference type="EMBL" id="CP071091">
    <property type="protein sequence ID" value="QSQ15035.1"/>
    <property type="molecule type" value="Genomic_DNA"/>
</dbReference>
<proteinExistence type="inferred from homology"/>
<dbReference type="Proteomes" id="UP000663090">
    <property type="component" value="Chromosome"/>
</dbReference>
<organism evidence="4 5">
    <name type="scientific">Myxococcus landrumensis</name>
    <dbReference type="NCBI Taxonomy" id="2813577"/>
    <lineage>
        <taxon>Bacteria</taxon>
        <taxon>Pseudomonadati</taxon>
        <taxon>Myxococcota</taxon>
        <taxon>Myxococcia</taxon>
        <taxon>Myxococcales</taxon>
        <taxon>Cystobacterineae</taxon>
        <taxon>Myxococcaceae</taxon>
        <taxon>Myxococcus</taxon>
    </lineage>
</organism>